<dbReference type="AlphaFoldDB" id="A0A7X6IC68"/>
<proteinExistence type="inferred from homology"/>
<evidence type="ECO:0000256" key="4">
    <source>
        <dbReference type="HAMAP-Rule" id="MF_01219"/>
    </source>
</evidence>
<name>A0A7X6IC68_9BACT</name>
<evidence type="ECO:0000256" key="3">
    <source>
        <dbReference type="ARBA" id="ARBA00023163"/>
    </source>
</evidence>
<evidence type="ECO:0000313" key="6">
    <source>
        <dbReference type="EMBL" id="NKE72368.1"/>
    </source>
</evidence>
<protein>
    <recommendedName>
        <fullName evidence="4">Bifunctional protein PyrR</fullName>
    </recommendedName>
    <domain>
        <recommendedName>
            <fullName evidence="4">Pyrimidine operon regulatory protein</fullName>
        </recommendedName>
    </domain>
    <domain>
        <recommendedName>
            <fullName evidence="4">Uracil phosphoribosyltransferase</fullName>
            <shortName evidence="4">UPRTase</shortName>
            <ecNumber evidence="4">2.4.2.9</ecNumber>
        </recommendedName>
    </domain>
</protein>
<evidence type="ECO:0000259" key="5">
    <source>
        <dbReference type="Pfam" id="PF00156"/>
    </source>
</evidence>
<comment type="catalytic activity">
    <reaction evidence="4">
        <text>UMP + diphosphate = 5-phospho-alpha-D-ribose 1-diphosphate + uracil</text>
        <dbReference type="Rhea" id="RHEA:13017"/>
        <dbReference type="ChEBI" id="CHEBI:17568"/>
        <dbReference type="ChEBI" id="CHEBI:33019"/>
        <dbReference type="ChEBI" id="CHEBI:57865"/>
        <dbReference type="ChEBI" id="CHEBI:58017"/>
        <dbReference type="EC" id="2.4.2.9"/>
    </reaction>
</comment>
<dbReference type="NCBIfam" id="NF003548">
    <property type="entry name" value="PRK05205.1-4"/>
    <property type="match status" value="1"/>
</dbReference>
<evidence type="ECO:0000256" key="2">
    <source>
        <dbReference type="ARBA" id="ARBA00023015"/>
    </source>
</evidence>
<dbReference type="GO" id="GO:0006355">
    <property type="term" value="P:regulation of DNA-templated transcription"/>
    <property type="evidence" value="ECO:0007669"/>
    <property type="project" value="UniProtKB-UniRule"/>
</dbReference>
<dbReference type="FunFam" id="3.40.50.2020:FF:000020">
    <property type="entry name" value="Bifunctional protein PyrR"/>
    <property type="match status" value="1"/>
</dbReference>
<dbReference type="EMBL" id="VTOW01000003">
    <property type="protein sequence ID" value="NKE72368.1"/>
    <property type="molecule type" value="Genomic_DNA"/>
</dbReference>
<accession>A0A7X6IC68</accession>
<dbReference type="EC" id="2.4.2.9" evidence="4"/>
<dbReference type="InterPro" id="IPR029057">
    <property type="entry name" value="PRTase-like"/>
</dbReference>
<dbReference type="RefSeq" id="WP_168061932.1">
    <property type="nucleotide sequence ID" value="NZ_VTOW01000003.1"/>
</dbReference>
<reference evidence="6 7" key="1">
    <citation type="journal article" date="2020" name="Nature">
        <title>Bacterial chemolithoautotrophy via manganese oxidation.</title>
        <authorList>
            <person name="Yu H."/>
            <person name="Leadbetter J.R."/>
        </authorList>
    </citation>
    <scope>NUCLEOTIDE SEQUENCE [LARGE SCALE GENOMIC DNA]</scope>
    <source>
        <strain evidence="6 7">Mn-1</strain>
    </source>
</reference>
<dbReference type="Pfam" id="PF00156">
    <property type="entry name" value="Pribosyltran"/>
    <property type="match status" value="1"/>
</dbReference>
<comment type="caution">
    <text evidence="6">The sequence shown here is derived from an EMBL/GenBank/DDBJ whole genome shotgun (WGS) entry which is preliminary data.</text>
</comment>
<feature type="domain" description="Phosphoribosyltransferase" evidence="5">
    <location>
        <begin position="6"/>
        <end position="151"/>
    </location>
</feature>
<dbReference type="InterPro" id="IPR023050">
    <property type="entry name" value="PyrR"/>
</dbReference>
<comment type="similarity">
    <text evidence="1 4">Belongs to the purine/pyrimidine phosphoribosyltransferase family. PyrR subfamily.</text>
</comment>
<gene>
    <name evidence="4 6" type="primary">pyrR</name>
    <name evidence="6" type="ORF">MNODULE_16580</name>
</gene>
<keyword evidence="4 6" id="KW-0328">Glycosyltransferase</keyword>
<dbReference type="GO" id="GO:0004845">
    <property type="term" value="F:uracil phosphoribosyltransferase activity"/>
    <property type="evidence" value="ECO:0007669"/>
    <property type="project" value="UniProtKB-UniRule"/>
</dbReference>
<keyword evidence="2 4" id="KW-0805">Transcription regulation</keyword>
<comment type="function">
    <text evidence="4">Regulates the transcription of the pyrimidine nucleotide (pyr) operon in response to exogenous pyrimidines.</text>
</comment>
<dbReference type="NCBIfam" id="NF003545">
    <property type="entry name" value="PRK05205.1-1"/>
    <property type="match status" value="1"/>
</dbReference>
<organism evidence="6 7">
    <name type="scientific">Candidatus Manganitrophus noduliformans</name>
    <dbReference type="NCBI Taxonomy" id="2606439"/>
    <lineage>
        <taxon>Bacteria</taxon>
        <taxon>Pseudomonadati</taxon>
        <taxon>Nitrospirota</taxon>
        <taxon>Nitrospiria</taxon>
        <taxon>Candidatus Troglogloeales</taxon>
        <taxon>Candidatus Manganitrophaceae</taxon>
        <taxon>Candidatus Manganitrophus</taxon>
    </lineage>
</organism>
<dbReference type="PANTHER" id="PTHR11608">
    <property type="entry name" value="BIFUNCTIONAL PROTEIN PYRR"/>
    <property type="match status" value="1"/>
</dbReference>
<dbReference type="Proteomes" id="UP000534783">
    <property type="component" value="Unassembled WGS sequence"/>
</dbReference>
<keyword evidence="3 4" id="KW-0804">Transcription</keyword>
<comment type="function">
    <text evidence="4">Also displays a weak uracil phosphoribosyltransferase activity which is not physiologically significant.</text>
</comment>
<dbReference type="NCBIfam" id="NF003549">
    <property type="entry name" value="PRK05205.1-5"/>
    <property type="match status" value="1"/>
</dbReference>
<dbReference type="InterPro" id="IPR050137">
    <property type="entry name" value="PyrR_bifunctional"/>
</dbReference>
<dbReference type="CDD" id="cd06223">
    <property type="entry name" value="PRTases_typeI"/>
    <property type="match status" value="1"/>
</dbReference>
<keyword evidence="4 6" id="KW-0808">Transferase</keyword>
<keyword evidence="7" id="KW-1185">Reference proteome</keyword>
<dbReference type="HAMAP" id="MF_01219">
    <property type="entry name" value="PyrR"/>
    <property type="match status" value="1"/>
</dbReference>
<dbReference type="InterPro" id="IPR000836">
    <property type="entry name" value="PRTase_dom"/>
</dbReference>
<dbReference type="SUPFAM" id="SSF53271">
    <property type="entry name" value="PRTase-like"/>
    <property type="match status" value="1"/>
</dbReference>
<dbReference type="NCBIfam" id="NF003547">
    <property type="entry name" value="PRK05205.1-3"/>
    <property type="match status" value="1"/>
</dbReference>
<feature type="short sequence motif" description="PRPP-binding" evidence="4">
    <location>
        <begin position="97"/>
        <end position="109"/>
    </location>
</feature>
<dbReference type="PANTHER" id="PTHR11608:SF0">
    <property type="entry name" value="BIFUNCTIONAL PROTEIN PYRR"/>
    <property type="match status" value="1"/>
</dbReference>
<evidence type="ECO:0000313" key="7">
    <source>
        <dbReference type="Proteomes" id="UP000534783"/>
    </source>
</evidence>
<sequence length="186" mass="20737">MERVILNSVEIYRALTRIAHEILERNKGSKELALIGIRTGGVYLSQRLGKKIQEIEGETVPIGELDITLYRDDLAHRKESPVLKKTHIPFDLNDRKIILVDDVLFTGRTIRAAMDGLMDLGRPKQIQLAVLIDRGHRELPIRADYVGKNLPTATDEKVEVLLEEAGEEDRIVLRKGPGAGGQGSGK</sequence>
<dbReference type="Gene3D" id="3.40.50.2020">
    <property type="match status" value="1"/>
</dbReference>
<evidence type="ECO:0000256" key="1">
    <source>
        <dbReference type="ARBA" id="ARBA00005565"/>
    </source>
</evidence>